<organism evidence="1 2">
    <name type="scientific">Kibdelosporangium aridum</name>
    <dbReference type="NCBI Taxonomy" id="2030"/>
    <lineage>
        <taxon>Bacteria</taxon>
        <taxon>Bacillati</taxon>
        <taxon>Actinomycetota</taxon>
        <taxon>Actinomycetes</taxon>
        <taxon>Pseudonocardiales</taxon>
        <taxon>Pseudonocardiaceae</taxon>
        <taxon>Kibdelosporangium</taxon>
    </lineage>
</organism>
<dbReference type="EMBL" id="FWXV01000003">
    <property type="protein sequence ID" value="SMD08040.1"/>
    <property type="molecule type" value="Genomic_DNA"/>
</dbReference>
<evidence type="ECO:0000313" key="1">
    <source>
        <dbReference type="EMBL" id="SMD08040.1"/>
    </source>
</evidence>
<protein>
    <submittedName>
        <fullName evidence="1">Uncharacterized protein</fullName>
    </submittedName>
</protein>
<proteinExistence type="predicted"/>
<dbReference type="OrthoDB" id="3691141at2"/>
<name>A0A1W2EE53_KIBAR</name>
<reference evidence="1 2" key="1">
    <citation type="submission" date="2017-04" db="EMBL/GenBank/DDBJ databases">
        <authorList>
            <person name="Afonso C.L."/>
            <person name="Miller P.J."/>
            <person name="Scott M.A."/>
            <person name="Spackman E."/>
            <person name="Goraichik I."/>
            <person name="Dimitrov K.M."/>
            <person name="Suarez D.L."/>
            <person name="Swayne D.E."/>
        </authorList>
    </citation>
    <scope>NUCLEOTIDE SEQUENCE [LARGE SCALE GENOMIC DNA]</scope>
    <source>
        <strain evidence="1 2">DSM 43828</strain>
    </source>
</reference>
<dbReference type="AlphaFoldDB" id="A0A1W2EE53"/>
<keyword evidence="2" id="KW-1185">Reference proteome</keyword>
<evidence type="ECO:0000313" key="2">
    <source>
        <dbReference type="Proteomes" id="UP000192674"/>
    </source>
</evidence>
<dbReference type="RefSeq" id="WP_143446485.1">
    <property type="nucleotide sequence ID" value="NZ_FWXV01000003.1"/>
</dbReference>
<accession>A0A1W2EE53</accession>
<dbReference type="Proteomes" id="UP000192674">
    <property type="component" value="Unassembled WGS sequence"/>
</dbReference>
<gene>
    <name evidence="1" type="ORF">SAMN05661093_04277</name>
</gene>
<sequence>MSQAVRVLDIDDHRFAVEIRDGDLTTHHQVLVPDSLLHDLVIPGIDRDRLVTEAVKYLLECAAALPAEVDLVEVEQADPRFLEELRVRLGGRPVQPEI</sequence>